<dbReference type="Proteomes" id="UP000277580">
    <property type="component" value="Unassembled WGS sequence"/>
</dbReference>
<name>A0A3N4L0F0_9PEZI</name>
<evidence type="ECO:0000313" key="2">
    <source>
        <dbReference type="Proteomes" id="UP000277580"/>
    </source>
</evidence>
<keyword evidence="2" id="KW-1185">Reference proteome</keyword>
<reference evidence="1 2" key="1">
    <citation type="journal article" date="2018" name="Nat. Ecol. Evol.">
        <title>Pezizomycetes genomes reveal the molecular basis of ectomycorrhizal truffle lifestyle.</title>
        <authorList>
            <person name="Murat C."/>
            <person name="Payen T."/>
            <person name="Noel B."/>
            <person name="Kuo A."/>
            <person name="Morin E."/>
            <person name="Chen J."/>
            <person name="Kohler A."/>
            <person name="Krizsan K."/>
            <person name="Balestrini R."/>
            <person name="Da Silva C."/>
            <person name="Montanini B."/>
            <person name="Hainaut M."/>
            <person name="Levati E."/>
            <person name="Barry K.W."/>
            <person name="Belfiori B."/>
            <person name="Cichocki N."/>
            <person name="Clum A."/>
            <person name="Dockter R.B."/>
            <person name="Fauchery L."/>
            <person name="Guy J."/>
            <person name="Iotti M."/>
            <person name="Le Tacon F."/>
            <person name="Lindquist E.A."/>
            <person name="Lipzen A."/>
            <person name="Malagnac F."/>
            <person name="Mello A."/>
            <person name="Molinier V."/>
            <person name="Miyauchi S."/>
            <person name="Poulain J."/>
            <person name="Riccioni C."/>
            <person name="Rubini A."/>
            <person name="Sitrit Y."/>
            <person name="Splivallo R."/>
            <person name="Traeger S."/>
            <person name="Wang M."/>
            <person name="Zifcakova L."/>
            <person name="Wipf D."/>
            <person name="Zambonelli A."/>
            <person name="Paolocci F."/>
            <person name="Nowrousian M."/>
            <person name="Ottonello S."/>
            <person name="Baldrian P."/>
            <person name="Spatafora J.W."/>
            <person name="Henrissat B."/>
            <person name="Nagy L.G."/>
            <person name="Aury J.M."/>
            <person name="Wincker P."/>
            <person name="Grigoriev I.V."/>
            <person name="Bonfante P."/>
            <person name="Martin F.M."/>
        </authorList>
    </citation>
    <scope>NUCLEOTIDE SEQUENCE [LARGE SCALE GENOMIC DNA]</scope>
    <source>
        <strain evidence="1 2">CCBAS932</strain>
    </source>
</reference>
<dbReference type="InParanoid" id="A0A3N4L0F0"/>
<gene>
    <name evidence="1" type="ORF">P167DRAFT_312323</name>
</gene>
<evidence type="ECO:0000313" key="1">
    <source>
        <dbReference type="EMBL" id="RPB16286.1"/>
    </source>
</evidence>
<accession>A0A3N4L0F0</accession>
<sequence length="129" mass="14360">MRAQSLCHAFLVFSPFAPFRDGRVDLECRGVIVDIDEHDVLVMLLSTTYPAEYQGKQVHVAQVNVPMGSLLGELTFHLVGTCGESTTPIHIVGVPLGCNFRVTYSWPGYCLPLLHMSLCLLRPQTWISE</sequence>
<dbReference type="AlphaFoldDB" id="A0A3N4L0F0"/>
<protein>
    <submittedName>
        <fullName evidence="1">Uncharacterized protein</fullName>
    </submittedName>
</protein>
<dbReference type="EMBL" id="ML119109">
    <property type="protein sequence ID" value="RPB16286.1"/>
    <property type="molecule type" value="Genomic_DNA"/>
</dbReference>
<proteinExistence type="predicted"/>
<organism evidence="1 2">
    <name type="scientific">Morchella conica CCBAS932</name>
    <dbReference type="NCBI Taxonomy" id="1392247"/>
    <lineage>
        <taxon>Eukaryota</taxon>
        <taxon>Fungi</taxon>
        <taxon>Dikarya</taxon>
        <taxon>Ascomycota</taxon>
        <taxon>Pezizomycotina</taxon>
        <taxon>Pezizomycetes</taxon>
        <taxon>Pezizales</taxon>
        <taxon>Morchellaceae</taxon>
        <taxon>Morchella</taxon>
    </lineage>
</organism>